<dbReference type="AlphaFoldDB" id="A0A8K0R357"/>
<evidence type="ECO:0000259" key="2">
    <source>
        <dbReference type="Pfam" id="PF26640"/>
    </source>
</evidence>
<dbReference type="InterPro" id="IPR010730">
    <property type="entry name" value="HET"/>
</dbReference>
<gene>
    <name evidence="3" type="ORF">FB567DRAFT_530572</name>
</gene>
<dbReference type="EMBL" id="JAGMVJ010000014">
    <property type="protein sequence ID" value="KAH7082093.1"/>
    <property type="molecule type" value="Genomic_DNA"/>
</dbReference>
<evidence type="ECO:0000259" key="1">
    <source>
        <dbReference type="Pfam" id="PF06985"/>
    </source>
</evidence>
<dbReference type="Pfam" id="PF26640">
    <property type="entry name" value="DUF8212"/>
    <property type="match status" value="1"/>
</dbReference>
<evidence type="ECO:0000313" key="4">
    <source>
        <dbReference type="Proteomes" id="UP000813461"/>
    </source>
</evidence>
<accession>A0A8K0R357</accession>
<proteinExistence type="predicted"/>
<reference evidence="3" key="1">
    <citation type="journal article" date="2021" name="Nat. Commun.">
        <title>Genetic determinants of endophytism in the Arabidopsis root mycobiome.</title>
        <authorList>
            <person name="Mesny F."/>
            <person name="Miyauchi S."/>
            <person name="Thiergart T."/>
            <person name="Pickel B."/>
            <person name="Atanasova L."/>
            <person name="Karlsson M."/>
            <person name="Huettel B."/>
            <person name="Barry K.W."/>
            <person name="Haridas S."/>
            <person name="Chen C."/>
            <person name="Bauer D."/>
            <person name="Andreopoulos W."/>
            <person name="Pangilinan J."/>
            <person name="LaButti K."/>
            <person name="Riley R."/>
            <person name="Lipzen A."/>
            <person name="Clum A."/>
            <person name="Drula E."/>
            <person name="Henrissat B."/>
            <person name="Kohler A."/>
            <person name="Grigoriev I.V."/>
            <person name="Martin F.M."/>
            <person name="Hacquard S."/>
        </authorList>
    </citation>
    <scope>NUCLEOTIDE SEQUENCE</scope>
    <source>
        <strain evidence="3">MPI-SDFR-AT-0120</strain>
    </source>
</reference>
<evidence type="ECO:0000313" key="3">
    <source>
        <dbReference type="EMBL" id="KAH7082093.1"/>
    </source>
</evidence>
<keyword evidence="4" id="KW-1185">Reference proteome</keyword>
<feature type="domain" description="Heterokaryon incompatibility" evidence="1">
    <location>
        <begin position="22"/>
        <end position="109"/>
    </location>
</feature>
<comment type="caution">
    <text evidence="3">The sequence shown here is derived from an EMBL/GenBank/DDBJ whole genome shotgun (WGS) entry which is preliminary data.</text>
</comment>
<protein>
    <submittedName>
        <fullName evidence="3">Heterokaryon incompatibility protein-domain-containing protein</fullName>
    </submittedName>
</protein>
<feature type="domain" description="DUF8212" evidence="2">
    <location>
        <begin position="219"/>
        <end position="245"/>
    </location>
</feature>
<dbReference type="InterPro" id="IPR058525">
    <property type="entry name" value="DUF8212"/>
</dbReference>
<dbReference type="PANTHER" id="PTHR10622:SF12">
    <property type="entry name" value="HET DOMAIN-CONTAINING PROTEIN"/>
    <property type="match status" value="1"/>
</dbReference>
<dbReference type="Pfam" id="PF06985">
    <property type="entry name" value="HET"/>
    <property type="match status" value="1"/>
</dbReference>
<organism evidence="3 4">
    <name type="scientific">Paraphoma chrysanthemicola</name>
    <dbReference type="NCBI Taxonomy" id="798071"/>
    <lineage>
        <taxon>Eukaryota</taxon>
        <taxon>Fungi</taxon>
        <taxon>Dikarya</taxon>
        <taxon>Ascomycota</taxon>
        <taxon>Pezizomycotina</taxon>
        <taxon>Dothideomycetes</taxon>
        <taxon>Pleosporomycetidae</taxon>
        <taxon>Pleosporales</taxon>
        <taxon>Pleosporineae</taxon>
        <taxon>Phaeosphaeriaceae</taxon>
        <taxon>Paraphoma</taxon>
    </lineage>
</organism>
<dbReference type="Proteomes" id="UP000813461">
    <property type="component" value="Unassembled WGS sequence"/>
</dbReference>
<dbReference type="OrthoDB" id="674604at2759"/>
<name>A0A8K0R357_9PLEO</name>
<dbReference type="PANTHER" id="PTHR10622">
    <property type="entry name" value="HET DOMAIN-CONTAINING PROTEIN"/>
    <property type="match status" value="1"/>
</dbReference>
<sequence>MRLIDTSTGIMKEFIGSDIPAYAILSHTWEDDEITYKDYIKGRNQLSKGYEKITQTCSLARENGVAYAWIDTCCIDKRSSAELTEAINSMYLWYERAIQCYVFLSDLELDTELETALPRCRWFTRGWTLQELIANRNVTFFDSKWNHRGTKLDLARHLSEITLIDEDMMKGNANLSDFCVATKMSWAAKRSTTRIEDRAYCLLGLFEVNMPLLYGEGEKAFQRLQEEIIRSTPDFSIFAWTKPARSRPAYAHRNRIYCGILATSPSDFNERPCAGRGPLKQEDFNAYEFALSNFGLRTRAHIESHQTDSGGHSYVLPLQYLTGRHSANDMTLGVRLRKCGPDRFVREDPWTLFHGPRGQPHAFRERYYLTSISKAEQRCLTFTDDLFIEKSRNYALQVQRPPEVDIYDAWPWSRYDDEDQVFFAEQSIRDCCMMRLWVKFQVRVGRRDVVVGSECVFYAVGWASESADDIQCTLFKNEANSKSVNEIQTLVADLDHDRGSVIHELIYHHIPKQKACVYNIPGTMYSVYVSYQLTPTPLRMRSPRISSWTVKFFTETYETANVPLIDEGQWYKS</sequence>